<comment type="caution">
    <text evidence="1">The sequence shown here is derived from an EMBL/GenBank/DDBJ whole genome shotgun (WGS) entry which is preliminary data.</text>
</comment>
<reference evidence="1" key="1">
    <citation type="journal article" date="2023" name="IScience">
        <title>Live-bearing cockroach genome reveals convergent evolutionary mechanisms linked to viviparity in insects and beyond.</title>
        <authorList>
            <person name="Fouks B."/>
            <person name="Harrison M.C."/>
            <person name="Mikhailova A.A."/>
            <person name="Marchal E."/>
            <person name="English S."/>
            <person name="Carruthers M."/>
            <person name="Jennings E.C."/>
            <person name="Chiamaka E.L."/>
            <person name="Frigard R.A."/>
            <person name="Pippel M."/>
            <person name="Attardo G.M."/>
            <person name="Benoit J.B."/>
            <person name="Bornberg-Bauer E."/>
            <person name="Tobe S.S."/>
        </authorList>
    </citation>
    <scope>NUCLEOTIDE SEQUENCE</scope>
    <source>
        <strain evidence="1">Stay&amp;Tobe</strain>
    </source>
</reference>
<evidence type="ECO:0000313" key="1">
    <source>
        <dbReference type="EMBL" id="KAJ9599546.1"/>
    </source>
</evidence>
<accession>A0AAD8ERC7</accession>
<proteinExistence type="predicted"/>
<keyword evidence="2" id="KW-1185">Reference proteome</keyword>
<protein>
    <submittedName>
        <fullName evidence="1">Uncharacterized protein</fullName>
    </submittedName>
</protein>
<feature type="non-terminal residue" evidence="1">
    <location>
        <position position="1"/>
    </location>
</feature>
<sequence>SVVPFICLVFECSSCSISIVVACVACSRVAILQMKSLWLCRVHKGRHPWNEVPDSVVRCSSY</sequence>
<name>A0AAD8ERC7_DIPPU</name>
<feature type="non-terminal residue" evidence="1">
    <location>
        <position position="62"/>
    </location>
</feature>
<gene>
    <name evidence="1" type="ORF">L9F63_009973</name>
</gene>
<evidence type="ECO:0000313" key="2">
    <source>
        <dbReference type="Proteomes" id="UP001233999"/>
    </source>
</evidence>
<dbReference type="AlphaFoldDB" id="A0AAD8ERC7"/>
<organism evidence="1 2">
    <name type="scientific">Diploptera punctata</name>
    <name type="common">Pacific beetle cockroach</name>
    <dbReference type="NCBI Taxonomy" id="6984"/>
    <lineage>
        <taxon>Eukaryota</taxon>
        <taxon>Metazoa</taxon>
        <taxon>Ecdysozoa</taxon>
        <taxon>Arthropoda</taxon>
        <taxon>Hexapoda</taxon>
        <taxon>Insecta</taxon>
        <taxon>Pterygota</taxon>
        <taxon>Neoptera</taxon>
        <taxon>Polyneoptera</taxon>
        <taxon>Dictyoptera</taxon>
        <taxon>Blattodea</taxon>
        <taxon>Blaberoidea</taxon>
        <taxon>Blaberidae</taxon>
        <taxon>Diplopterinae</taxon>
        <taxon>Diploptera</taxon>
    </lineage>
</organism>
<dbReference type="Proteomes" id="UP001233999">
    <property type="component" value="Unassembled WGS sequence"/>
</dbReference>
<reference evidence="1" key="2">
    <citation type="submission" date="2023-05" db="EMBL/GenBank/DDBJ databases">
        <authorList>
            <person name="Fouks B."/>
        </authorList>
    </citation>
    <scope>NUCLEOTIDE SEQUENCE</scope>
    <source>
        <strain evidence="1">Stay&amp;Tobe</strain>
        <tissue evidence="1">Testes</tissue>
    </source>
</reference>
<dbReference type="EMBL" id="JASPKZ010000801">
    <property type="protein sequence ID" value="KAJ9599546.1"/>
    <property type="molecule type" value="Genomic_DNA"/>
</dbReference>